<evidence type="ECO:0000256" key="6">
    <source>
        <dbReference type="ARBA" id="ARBA00023242"/>
    </source>
</evidence>
<sequence>MAASMEWDTKVTDSGEQPPLSGSYPSVVERYYTTRYKIDVNGKSCEDFCVLKHSNKVCLVTIAKGHPLLRENKQIQKVDFQVGASTNRMKNKVIGKRKKGGQWLNQTAELCKVTCSDSTCYTMYSCISAKLIEVNETLLENPQLIQTKPCGEGYIAIVLPKLGGCDLQMDKLLTPAQYEVVLKARLDKARDGEITTGTVEVQSSGGD</sequence>
<evidence type="ECO:0000313" key="11">
    <source>
        <dbReference type="Proteomes" id="UP000694845"/>
    </source>
</evidence>
<evidence type="ECO:0000256" key="9">
    <source>
        <dbReference type="ARBA" id="ARBA00030786"/>
    </source>
</evidence>
<dbReference type="KEGG" id="aplc:110977689"/>
<dbReference type="RefSeq" id="XP_022087708.1">
    <property type="nucleotide sequence ID" value="XM_022232016.1"/>
</dbReference>
<evidence type="ECO:0000256" key="5">
    <source>
        <dbReference type="ARBA" id="ARBA00019325"/>
    </source>
</evidence>
<dbReference type="FunFam" id="2.40.50.100:FF:000048">
    <property type="entry name" value="Protein Abitram"/>
    <property type="match status" value="1"/>
</dbReference>
<dbReference type="Proteomes" id="UP000694845">
    <property type="component" value="Unplaced"/>
</dbReference>
<evidence type="ECO:0000313" key="13">
    <source>
        <dbReference type="RefSeq" id="XP_022087718.1"/>
    </source>
</evidence>
<dbReference type="GO" id="GO:0003785">
    <property type="term" value="F:actin monomer binding"/>
    <property type="evidence" value="ECO:0007669"/>
    <property type="project" value="TreeGrafter"/>
</dbReference>
<dbReference type="RefSeq" id="XP_022087718.1">
    <property type="nucleotide sequence ID" value="XM_022232026.1"/>
</dbReference>
<keyword evidence="7" id="KW-0966">Cell projection</keyword>
<dbReference type="GO" id="GO:0016607">
    <property type="term" value="C:nuclear speck"/>
    <property type="evidence" value="ECO:0007669"/>
    <property type="project" value="UniProtKB-SubCell"/>
</dbReference>
<feature type="region of interest" description="Disordered" evidence="10">
    <location>
        <begin position="1"/>
        <end position="20"/>
    </location>
</feature>
<protein>
    <recommendedName>
        <fullName evidence="5">Protein Abitram</fullName>
    </recommendedName>
    <alternativeName>
        <fullName evidence="8">Actin-binding transcription modulator</fullName>
    </alternativeName>
    <alternativeName>
        <fullName evidence="9">Protein Simiate</fullName>
    </alternativeName>
</protein>
<dbReference type="GO" id="GO:0030027">
    <property type="term" value="C:lamellipodium"/>
    <property type="evidence" value="ECO:0007669"/>
    <property type="project" value="TreeGrafter"/>
</dbReference>
<dbReference type="GO" id="GO:0051489">
    <property type="term" value="P:regulation of filopodium assembly"/>
    <property type="evidence" value="ECO:0007669"/>
    <property type="project" value="TreeGrafter"/>
</dbReference>
<evidence type="ECO:0000256" key="1">
    <source>
        <dbReference type="ARBA" id="ARBA00004279"/>
    </source>
</evidence>
<evidence type="ECO:0000256" key="8">
    <source>
        <dbReference type="ARBA" id="ARBA00030463"/>
    </source>
</evidence>
<dbReference type="OMA" id="CIVHCED"/>
<dbReference type="GO" id="GO:0032433">
    <property type="term" value="C:filopodium tip"/>
    <property type="evidence" value="ECO:0007669"/>
    <property type="project" value="TreeGrafter"/>
</dbReference>
<dbReference type="PANTHER" id="PTHR13651:SF0">
    <property type="entry name" value="PROTEIN ABITRAM"/>
    <property type="match status" value="1"/>
</dbReference>
<dbReference type="SUPFAM" id="SSF51230">
    <property type="entry name" value="Single hybrid motif"/>
    <property type="match status" value="1"/>
</dbReference>
<dbReference type="InterPro" id="IPR039169">
    <property type="entry name" value="Abitram"/>
</dbReference>
<reference evidence="12 13" key="1">
    <citation type="submission" date="2025-04" db="UniProtKB">
        <authorList>
            <consortium name="RefSeq"/>
        </authorList>
    </citation>
    <scope>IDENTIFICATION</scope>
</reference>
<dbReference type="Gene3D" id="2.40.50.100">
    <property type="match status" value="1"/>
</dbReference>
<evidence type="ECO:0000256" key="7">
    <source>
        <dbReference type="ARBA" id="ARBA00023273"/>
    </source>
</evidence>
<gene>
    <name evidence="12 13" type="primary">LOC110977689</name>
</gene>
<evidence type="ECO:0000313" key="12">
    <source>
        <dbReference type="RefSeq" id="XP_022087708.1"/>
    </source>
</evidence>
<dbReference type="GO" id="GO:0030425">
    <property type="term" value="C:dendrite"/>
    <property type="evidence" value="ECO:0007669"/>
    <property type="project" value="UniProtKB-SubCell"/>
</dbReference>
<evidence type="ECO:0000256" key="3">
    <source>
        <dbReference type="ARBA" id="ARBA00004624"/>
    </source>
</evidence>
<keyword evidence="6" id="KW-0539">Nucleus</keyword>
<comment type="subcellular location">
    <subcellularLocation>
        <location evidence="1">Cell projection</location>
        <location evidence="1">Dendrite</location>
    </subcellularLocation>
    <subcellularLocation>
        <location evidence="3">Cell projection</location>
        <location evidence="3">Growth cone</location>
    </subcellularLocation>
    <subcellularLocation>
        <location evidence="2">Nucleus speckle</location>
    </subcellularLocation>
</comment>
<accession>A0A8B7Y3F9</accession>
<dbReference type="GO" id="GO:0030833">
    <property type="term" value="P:regulation of actin filament polymerization"/>
    <property type="evidence" value="ECO:0007669"/>
    <property type="project" value="TreeGrafter"/>
</dbReference>
<dbReference type="GeneID" id="110977689"/>
<evidence type="ECO:0000256" key="10">
    <source>
        <dbReference type="SAM" id="MobiDB-lite"/>
    </source>
</evidence>
<evidence type="ECO:0000256" key="2">
    <source>
        <dbReference type="ARBA" id="ARBA00004324"/>
    </source>
</evidence>
<dbReference type="PANTHER" id="PTHR13651">
    <property type="entry name" value="PROTEIN ABITRAM"/>
    <property type="match status" value="1"/>
</dbReference>
<proteinExistence type="inferred from homology"/>
<dbReference type="InterPro" id="IPR033753">
    <property type="entry name" value="GCV_H/Fam206"/>
</dbReference>
<comment type="similarity">
    <text evidence="4">Belongs to the ABITRAM family.</text>
</comment>
<dbReference type="AlphaFoldDB" id="A0A8B7Y3F9"/>
<dbReference type="InterPro" id="IPR011053">
    <property type="entry name" value="Single_hybrid_motif"/>
</dbReference>
<dbReference type="OrthoDB" id="48130at2759"/>
<dbReference type="GO" id="GO:0030426">
    <property type="term" value="C:growth cone"/>
    <property type="evidence" value="ECO:0007669"/>
    <property type="project" value="UniProtKB-SubCell"/>
</dbReference>
<dbReference type="Pfam" id="PF01597">
    <property type="entry name" value="GCV_H"/>
    <property type="match status" value="1"/>
</dbReference>
<evidence type="ECO:0000256" key="4">
    <source>
        <dbReference type="ARBA" id="ARBA00010764"/>
    </source>
</evidence>
<dbReference type="GO" id="GO:0051015">
    <property type="term" value="F:actin filament binding"/>
    <property type="evidence" value="ECO:0007669"/>
    <property type="project" value="TreeGrafter"/>
</dbReference>
<name>A0A8B7Y3F9_ACAPL</name>
<keyword evidence="11" id="KW-1185">Reference proteome</keyword>
<dbReference type="GO" id="GO:0048813">
    <property type="term" value="P:dendrite morphogenesis"/>
    <property type="evidence" value="ECO:0007669"/>
    <property type="project" value="TreeGrafter"/>
</dbReference>
<organism evidence="11 13">
    <name type="scientific">Acanthaster planci</name>
    <name type="common">Crown-of-thorns starfish</name>
    <dbReference type="NCBI Taxonomy" id="133434"/>
    <lineage>
        <taxon>Eukaryota</taxon>
        <taxon>Metazoa</taxon>
        <taxon>Echinodermata</taxon>
        <taxon>Eleutherozoa</taxon>
        <taxon>Asterozoa</taxon>
        <taxon>Asteroidea</taxon>
        <taxon>Valvatacea</taxon>
        <taxon>Valvatida</taxon>
        <taxon>Acanthasteridae</taxon>
        <taxon>Acanthaster</taxon>
    </lineage>
</organism>